<reference evidence="3 5" key="2">
    <citation type="submission" date="2017-12" db="EMBL/GenBank/DDBJ databases">
        <title>Phylogenetic diversity of female urinary microbiome.</title>
        <authorList>
            <person name="Thomas-White K."/>
            <person name="Wolfe A.J."/>
        </authorList>
    </citation>
    <scope>NUCLEOTIDE SEQUENCE [LARGE SCALE GENOMIC DNA]</scope>
    <source>
        <strain evidence="3 5">UMB0018</strain>
    </source>
</reference>
<feature type="transmembrane region" description="Helical" evidence="1">
    <location>
        <begin position="154"/>
        <end position="173"/>
    </location>
</feature>
<keyword evidence="1" id="KW-0812">Transmembrane</keyword>
<feature type="transmembrane region" description="Helical" evidence="1">
    <location>
        <begin position="193"/>
        <end position="221"/>
    </location>
</feature>
<dbReference type="NCBIfam" id="NF038065">
    <property type="entry name" value="Pr6Pr"/>
    <property type="match status" value="1"/>
</dbReference>
<keyword evidence="1" id="KW-0472">Membrane</keyword>
<sequence length="227" mass="24188">MTELSGRGRAAYWVVAALAWAGVAATLIITAFDGYAAPTYVEEGLFAGAPHGWAGAPERLINCLSYFTELSNIMVAIISTLLARRGCVGAWGRATHLCALMMITVTAIVYATLIGPYEVLSGFALVTNPLQHIVVPAAFVGTAALAGPRGGITWATLGRALLIPVAWVAYTLVRGSFTHQYPYGFVNVWRIGYAQVAINIVAILIGALVFMALFAGADWLIRKASRR</sequence>
<organism evidence="2 4">
    <name type="scientific">Schaalia odontolytica</name>
    <dbReference type="NCBI Taxonomy" id="1660"/>
    <lineage>
        <taxon>Bacteria</taxon>
        <taxon>Bacillati</taxon>
        <taxon>Actinomycetota</taxon>
        <taxon>Actinomycetes</taxon>
        <taxon>Actinomycetales</taxon>
        <taxon>Actinomycetaceae</taxon>
        <taxon>Schaalia</taxon>
    </lineage>
</organism>
<evidence type="ECO:0000313" key="3">
    <source>
        <dbReference type="EMBL" id="PKY64319.1"/>
    </source>
</evidence>
<proteinExistence type="predicted"/>
<gene>
    <name evidence="2" type="ORF">APY09_06195</name>
    <name evidence="3" type="ORF">CYJ22_06625</name>
</gene>
<evidence type="ECO:0000313" key="5">
    <source>
        <dbReference type="Proteomes" id="UP000234198"/>
    </source>
</evidence>
<keyword evidence="1" id="KW-1133">Transmembrane helix</keyword>
<dbReference type="RefSeq" id="WP_034496886.1">
    <property type="nucleotide sequence ID" value="NZ_CP040006.1"/>
</dbReference>
<evidence type="ECO:0000313" key="4">
    <source>
        <dbReference type="Proteomes" id="UP000054686"/>
    </source>
</evidence>
<dbReference type="OrthoDB" id="9809977at2"/>
<evidence type="ECO:0000256" key="1">
    <source>
        <dbReference type="SAM" id="Phobius"/>
    </source>
</evidence>
<protein>
    <recommendedName>
        <fullName evidence="6">Integral membrane protein</fullName>
    </recommendedName>
</protein>
<accession>A0A0V8RT83</accession>
<dbReference type="InterPro" id="IPR049713">
    <property type="entry name" value="Pr6Pr-like"/>
</dbReference>
<name>A0A0V8RT83_9ACTO</name>
<comment type="caution">
    <text evidence="2">The sequence shown here is derived from an EMBL/GenBank/DDBJ whole genome shotgun (WGS) entry which is preliminary data.</text>
</comment>
<dbReference type="Proteomes" id="UP000234198">
    <property type="component" value="Unassembled WGS sequence"/>
</dbReference>
<dbReference type="Proteomes" id="UP000054686">
    <property type="component" value="Unassembled WGS sequence"/>
</dbReference>
<dbReference type="EMBL" id="LLVT01000002">
    <property type="protein sequence ID" value="KSW11280.1"/>
    <property type="molecule type" value="Genomic_DNA"/>
</dbReference>
<dbReference type="AlphaFoldDB" id="A0A0V8RT83"/>
<evidence type="ECO:0000313" key="2">
    <source>
        <dbReference type="EMBL" id="KSW11280.1"/>
    </source>
</evidence>
<reference evidence="2 4" key="1">
    <citation type="submission" date="2015-10" db="EMBL/GenBank/DDBJ databases">
        <title>Draft Genome of Actinomyces odontolyticus subsp. actinosynbacter strain XH001.</title>
        <authorList>
            <person name="Mclean J.S."/>
            <person name="He X."/>
        </authorList>
    </citation>
    <scope>NUCLEOTIDE SEQUENCE [LARGE SCALE GENOMIC DNA]</scope>
    <source>
        <strain evidence="2 4">XH001</strain>
    </source>
</reference>
<evidence type="ECO:0008006" key="6">
    <source>
        <dbReference type="Google" id="ProtNLM"/>
    </source>
</evidence>
<feature type="transmembrane region" description="Helical" evidence="1">
    <location>
        <begin position="129"/>
        <end position="147"/>
    </location>
</feature>
<feature type="transmembrane region" description="Helical" evidence="1">
    <location>
        <begin position="64"/>
        <end position="83"/>
    </location>
</feature>
<dbReference type="EMBL" id="PKKM01000008">
    <property type="protein sequence ID" value="PKY64319.1"/>
    <property type="molecule type" value="Genomic_DNA"/>
</dbReference>
<feature type="transmembrane region" description="Helical" evidence="1">
    <location>
        <begin position="12"/>
        <end position="32"/>
    </location>
</feature>
<feature type="transmembrane region" description="Helical" evidence="1">
    <location>
        <begin position="95"/>
        <end position="117"/>
    </location>
</feature>